<gene>
    <name evidence="2" type="ORF">CTEN210_15047</name>
</gene>
<evidence type="ECO:0000313" key="3">
    <source>
        <dbReference type="Proteomes" id="UP001054902"/>
    </source>
</evidence>
<keyword evidence="1" id="KW-0040">ANK repeat</keyword>
<protein>
    <submittedName>
        <fullName evidence="2">Uncharacterized protein</fullName>
    </submittedName>
</protein>
<dbReference type="InterPro" id="IPR036770">
    <property type="entry name" value="Ankyrin_rpt-contain_sf"/>
</dbReference>
<reference evidence="2 3" key="1">
    <citation type="journal article" date="2021" name="Sci. Rep.">
        <title>The genome of the diatom Chaetoceros tenuissimus carries an ancient integrated fragment of an extant virus.</title>
        <authorList>
            <person name="Hongo Y."/>
            <person name="Kimura K."/>
            <person name="Takaki Y."/>
            <person name="Yoshida Y."/>
            <person name="Baba S."/>
            <person name="Kobayashi G."/>
            <person name="Nagasaki K."/>
            <person name="Hano T."/>
            <person name="Tomaru Y."/>
        </authorList>
    </citation>
    <scope>NUCLEOTIDE SEQUENCE [LARGE SCALE GENOMIC DNA]</scope>
    <source>
        <strain evidence="2 3">NIES-3715</strain>
    </source>
</reference>
<comment type="caution">
    <text evidence="2">The sequence shown here is derived from an EMBL/GenBank/DDBJ whole genome shotgun (WGS) entry which is preliminary data.</text>
</comment>
<accession>A0AAD3D640</accession>
<sequence>MHSGSFGTQSGERFSYISESQPAFFRLVEAQKWNKLRKAINRKGKDAFKERDGSGLSLLGMALGFDAPIDIIKLILDMDRSQASATDLFGATPLHIACLNGASPETISYLLQSQVGIAQLHDRDRRIPLHHMVECLCRDEIDFAEGLHILKLLTSSYPDGIHTSDKFKDTPIDLVQVARMEEDPNSEEYERLTNIYRVLRSISILVYRQQKLKWETDGFDSSKSISDQKSISTATTNTGTSCQLSVAVSDTNALKDFNTNMNVQESEVPIQRQFSKVSISSSSKSVTKKGKGMSLRFWKRDIKEKIE</sequence>
<proteinExistence type="predicted"/>
<dbReference type="Pfam" id="PF12796">
    <property type="entry name" value="Ank_2"/>
    <property type="match status" value="1"/>
</dbReference>
<keyword evidence="3" id="KW-1185">Reference proteome</keyword>
<dbReference type="AlphaFoldDB" id="A0AAD3D640"/>
<dbReference type="Gene3D" id="1.25.40.20">
    <property type="entry name" value="Ankyrin repeat-containing domain"/>
    <property type="match status" value="1"/>
</dbReference>
<dbReference type="EMBL" id="BLLK01000062">
    <property type="protein sequence ID" value="GFH58571.1"/>
    <property type="molecule type" value="Genomic_DNA"/>
</dbReference>
<dbReference type="SUPFAM" id="SSF48403">
    <property type="entry name" value="Ankyrin repeat"/>
    <property type="match status" value="1"/>
</dbReference>
<dbReference type="Proteomes" id="UP001054902">
    <property type="component" value="Unassembled WGS sequence"/>
</dbReference>
<dbReference type="InterPro" id="IPR002110">
    <property type="entry name" value="Ankyrin_rpt"/>
</dbReference>
<evidence type="ECO:0000256" key="1">
    <source>
        <dbReference type="PROSITE-ProRule" id="PRU00023"/>
    </source>
</evidence>
<dbReference type="PROSITE" id="PS50088">
    <property type="entry name" value="ANK_REPEAT"/>
    <property type="match status" value="1"/>
</dbReference>
<organism evidence="2 3">
    <name type="scientific">Chaetoceros tenuissimus</name>
    <dbReference type="NCBI Taxonomy" id="426638"/>
    <lineage>
        <taxon>Eukaryota</taxon>
        <taxon>Sar</taxon>
        <taxon>Stramenopiles</taxon>
        <taxon>Ochrophyta</taxon>
        <taxon>Bacillariophyta</taxon>
        <taxon>Coscinodiscophyceae</taxon>
        <taxon>Chaetocerotophycidae</taxon>
        <taxon>Chaetocerotales</taxon>
        <taxon>Chaetocerotaceae</taxon>
        <taxon>Chaetoceros</taxon>
    </lineage>
</organism>
<evidence type="ECO:0000313" key="2">
    <source>
        <dbReference type="EMBL" id="GFH58571.1"/>
    </source>
</evidence>
<name>A0AAD3D640_9STRA</name>
<feature type="repeat" description="ANK" evidence="1">
    <location>
        <begin position="89"/>
        <end position="122"/>
    </location>
</feature>